<keyword evidence="2" id="KW-1185">Reference proteome</keyword>
<protein>
    <submittedName>
        <fullName evidence="1">Gliding motility protein GldC</fullName>
    </submittedName>
</protein>
<dbReference type="AlphaFoldDB" id="A0A2S7SYA2"/>
<reference evidence="1 2" key="1">
    <citation type="submission" date="2018-01" db="EMBL/GenBank/DDBJ databases">
        <title>A novel member of the phylum Bacteroidetes isolated from glacier ice.</title>
        <authorList>
            <person name="Liu Q."/>
            <person name="Xin Y.-H."/>
        </authorList>
    </citation>
    <scope>NUCLEOTIDE SEQUENCE [LARGE SCALE GENOMIC DNA]</scope>
    <source>
        <strain evidence="1 2">RB1R16</strain>
    </source>
</reference>
<dbReference type="RefSeq" id="WP_105038558.1">
    <property type="nucleotide sequence ID" value="NZ_PPSL01000002.1"/>
</dbReference>
<evidence type="ECO:0000313" key="2">
    <source>
        <dbReference type="Proteomes" id="UP000239872"/>
    </source>
</evidence>
<dbReference type="NCBIfam" id="TIGR03515">
    <property type="entry name" value="GldC"/>
    <property type="match status" value="1"/>
</dbReference>
<proteinExistence type="predicted"/>
<evidence type="ECO:0000313" key="1">
    <source>
        <dbReference type="EMBL" id="PQJ11678.1"/>
    </source>
</evidence>
<accession>A0A2S7SYA2</accession>
<gene>
    <name evidence="1" type="primary">gldC</name>
    <name evidence="1" type="ORF">CJD36_007745</name>
</gene>
<dbReference type="Pfam" id="PF19937">
    <property type="entry name" value="GldC-like"/>
    <property type="match status" value="1"/>
</dbReference>
<comment type="caution">
    <text evidence="1">The sequence shown here is derived from an EMBL/GenBank/DDBJ whole genome shotgun (WGS) entry which is preliminary data.</text>
</comment>
<dbReference type="OrthoDB" id="893422at2"/>
<dbReference type="InterPro" id="IPR019854">
    <property type="entry name" value="Motility-assoc_prot_GldC"/>
</dbReference>
<name>A0A2S7SYA2_9BACT</name>
<organism evidence="1 2">
    <name type="scientific">Flavipsychrobacter stenotrophus</name>
    <dbReference type="NCBI Taxonomy" id="2077091"/>
    <lineage>
        <taxon>Bacteria</taxon>
        <taxon>Pseudomonadati</taxon>
        <taxon>Bacteroidota</taxon>
        <taxon>Chitinophagia</taxon>
        <taxon>Chitinophagales</taxon>
        <taxon>Chitinophagaceae</taxon>
        <taxon>Flavipsychrobacter</taxon>
    </lineage>
</organism>
<dbReference type="EMBL" id="PPSL01000002">
    <property type="protein sequence ID" value="PQJ11678.1"/>
    <property type="molecule type" value="Genomic_DNA"/>
</dbReference>
<sequence length="114" mass="12915">MTSHINIEITLAEDKMPEHIQWTAPDGGISEPQKAKAFLLGLWDGDAKEAMRIDLWTSKMMVDEMNDFYFQTLFAMADTYARATKNGELAKEMKDFAKEFLKKASDAMAASENK</sequence>
<dbReference type="Proteomes" id="UP000239872">
    <property type="component" value="Unassembled WGS sequence"/>
</dbReference>